<sequence>MKKSKSKDKDKDKKKREKEKERKISRKEKQTSPQWEAFPPPPIVPFEDVIDPDSEEDGSDYQSTDDSEDDRKNMRESLMHRNSWVAPPYTSPQHSPPKPNPPPPPPPWPQPGSGPPLQNPHLLPSRPKPPKMSNPLSYPRRTPIALCNTSTAAGALLLNSPMSHLRPHKLPSLNPNHKRSPLGMSQTWHASTYPGMSGAGPAPPMPSAFQSSIGQYTPSFSNPLFQSFEGYPEHRFYLRI</sequence>
<proteinExistence type="predicted"/>
<organism evidence="2 3">
    <name type="scientific">Coprinellus micaceus</name>
    <name type="common">Glistening ink-cap mushroom</name>
    <name type="synonym">Coprinus micaceus</name>
    <dbReference type="NCBI Taxonomy" id="71717"/>
    <lineage>
        <taxon>Eukaryota</taxon>
        <taxon>Fungi</taxon>
        <taxon>Dikarya</taxon>
        <taxon>Basidiomycota</taxon>
        <taxon>Agaricomycotina</taxon>
        <taxon>Agaricomycetes</taxon>
        <taxon>Agaricomycetidae</taxon>
        <taxon>Agaricales</taxon>
        <taxon>Agaricineae</taxon>
        <taxon>Psathyrellaceae</taxon>
        <taxon>Coprinellus</taxon>
    </lineage>
</organism>
<accession>A0A4Y7SWY0</accession>
<feature type="compositionally biased region" description="Basic and acidic residues" evidence="1">
    <location>
        <begin position="18"/>
        <end position="30"/>
    </location>
</feature>
<keyword evidence="3" id="KW-1185">Reference proteome</keyword>
<protein>
    <submittedName>
        <fullName evidence="2">Uncharacterized protein</fullName>
    </submittedName>
</protein>
<evidence type="ECO:0000313" key="3">
    <source>
        <dbReference type="Proteomes" id="UP000298030"/>
    </source>
</evidence>
<dbReference type="Proteomes" id="UP000298030">
    <property type="component" value="Unassembled WGS sequence"/>
</dbReference>
<name>A0A4Y7SWY0_COPMI</name>
<evidence type="ECO:0000256" key="1">
    <source>
        <dbReference type="SAM" id="MobiDB-lite"/>
    </source>
</evidence>
<reference evidence="2 3" key="1">
    <citation type="journal article" date="2019" name="Nat. Ecol. Evol.">
        <title>Megaphylogeny resolves global patterns of mushroom evolution.</title>
        <authorList>
            <person name="Varga T."/>
            <person name="Krizsan K."/>
            <person name="Foldi C."/>
            <person name="Dima B."/>
            <person name="Sanchez-Garcia M."/>
            <person name="Sanchez-Ramirez S."/>
            <person name="Szollosi G.J."/>
            <person name="Szarkandi J.G."/>
            <person name="Papp V."/>
            <person name="Albert L."/>
            <person name="Andreopoulos W."/>
            <person name="Angelini C."/>
            <person name="Antonin V."/>
            <person name="Barry K.W."/>
            <person name="Bougher N.L."/>
            <person name="Buchanan P."/>
            <person name="Buyck B."/>
            <person name="Bense V."/>
            <person name="Catcheside P."/>
            <person name="Chovatia M."/>
            <person name="Cooper J."/>
            <person name="Damon W."/>
            <person name="Desjardin D."/>
            <person name="Finy P."/>
            <person name="Geml J."/>
            <person name="Haridas S."/>
            <person name="Hughes K."/>
            <person name="Justo A."/>
            <person name="Karasinski D."/>
            <person name="Kautmanova I."/>
            <person name="Kiss B."/>
            <person name="Kocsube S."/>
            <person name="Kotiranta H."/>
            <person name="LaButti K.M."/>
            <person name="Lechner B.E."/>
            <person name="Liimatainen K."/>
            <person name="Lipzen A."/>
            <person name="Lukacs Z."/>
            <person name="Mihaltcheva S."/>
            <person name="Morgado L.N."/>
            <person name="Niskanen T."/>
            <person name="Noordeloos M.E."/>
            <person name="Ohm R.A."/>
            <person name="Ortiz-Santana B."/>
            <person name="Ovrebo C."/>
            <person name="Racz N."/>
            <person name="Riley R."/>
            <person name="Savchenko A."/>
            <person name="Shiryaev A."/>
            <person name="Soop K."/>
            <person name="Spirin V."/>
            <person name="Szebenyi C."/>
            <person name="Tomsovsky M."/>
            <person name="Tulloss R.E."/>
            <person name="Uehling J."/>
            <person name="Grigoriev I.V."/>
            <person name="Vagvolgyi C."/>
            <person name="Papp T."/>
            <person name="Martin F.M."/>
            <person name="Miettinen O."/>
            <person name="Hibbett D.S."/>
            <person name="Nagy L.G."/>
        </authorList>
    </citation>
    <scope>NUCLEOTIDE SEQUENCE [LARGE SCALE GENOMIC DNA]</scope>
    <source>
        <strain evidence="2 3">FP101781</strain>
    </source>
</reference>
<gene>
    <name evidence="2" type="ORF">FA13DRAFT_1143456</name>
</gene>
<feature type="compositionally biased region" description="Acidic residues" evidence="1">
    <location>
        <begin position="48"/>
        <end position="68"/>
    </location>
</feature>
<feature type="region of interest" description="Disordered" evidence="1">
    <location>
        <begin position="1"/>
        <end position="140"/>
    </location>
</feature>
<comment type="caution">
    <text evidence="2">The sequence shown here is derived from an EMBL/GenBank/DDBJ whole genome shotgun (WGS) entry which is preliminary data.</text>
</comment>
<evidence type="ECO:0000313" key="2">
    <source>
        <dbReference type="EMBL" id="TEB25749.1"/>
    </source>
</evidence>
<dbReference type="AlphaFoldDB" id="A0A4Y7SWY0"/>
<feature type="compositionally biased region" description="Pro residues" evidence="1">
    <location>
        <begin position="94"/>
        <end position="118"/>
    </location>
</feature>
<feature type="compositionally biased region" description="Basic and acidic residues" evidence="1">
    <location>
        <begin position="69"/>
        <end position="79"/>
    </location>
</feature>
<feature type="compositionally biased region" description="Basic residues" evidence="1">
    <location>
        <begin position="1"/>
        <end position="17"/>
    </location>
</feature>
<dbReference type="EMBL" id="QPFP01000054">
    <property type="protein sequence ID" value="TEB25749.1"/>
    <property type="molecule type" value="Genomic_DNA"/>
</dbReference>